<evidence type="ECO:0000256" key="2">
    <source>
        <dbReference type="ARBA" id="ARBA00022723"/>
    </source>
</evidence>
<dbReference type="GO" id="GO:0072527">
    <property type="term" value="P:pyrimidine-containing compound metabolic process"/>
    <property type="evidence" value="ECO:0007669"/>
    <property type="project" value="UniProtKB-ARBA"/>
</dbReference>
<dbReference type="EC" id="3.5.4.5" evidence="6"/>
<dbReference type="PANTHER" id="PTHR11644">
    <property type="entry name" value="CYTIDINE DEAMINASE"/>
    <property type="match status" value="1"/>
</dbReference>
<keyword evidence="2" id="KW-0479">Metal-binding</keyword>
<dbReference type="EMBL" id="VSSQ01001167">
    <property type="protein sequence ID" value="MPM05804.1"/>
    <property type="molecule type" value="Genomic_DNA"/>
</dbReference>
<dbReference type="PROSITE" id="PS51747">
    <property type="entry name" value="CYT_DCMP_DEAMINASES_2"/>
    <property type="match status" value="1"/>
</dbReference>
<dbReference type="GO" id="GO:0008270">
    <property type="term" value="F:zinc ion binding"/>
    <property type="evidence" value="ECO:0007669"/>
    <property type="project" value="InterPro"/>
</dbReference>
<evidence type="ECO:0000256" key="3">
    <source>
        <dbReference type="ARBA" id="ARBA00022801"/>
    </source>
</evidence>
<comment type="caution">
    <text evidence="6">The sequence shown here is derived from an EMBL/GenBank/DDBJ whole genome shotgun (WGS) entry which is preliminary data.</text>
</comment>
<dbReference type="GO" id="GO:0005829">
    <property type="term" value="C:cytosol"/>
    <property type="evidence" value="ECO:0007669"/>
    <property type="project" value="TreeGrafter"/>
</dbReference>
<gene>
    <name evidence="6" type="primary">cdd_14</name>
    <name evidence="6" type="ORF">SDC9_52099</name>
</gene>
<protein>
    <submittedName>
        <fullName evidence="6">Cytidine deaminase</fullName>
        <ecNumber evidence="6">3.5.4.5</ecNumber>
    </submittedName>
</protein>
<keyword evidence="4" id="KW-0862">Zinc</keyword>
<dbReference type="Pfam" id="PF00383">
    <property type="entry name" value="dCMP_cyt_deam_1"/>
    <property type="match status" value="1"/>
</dbReference>
<dbReference type="PANTHER" id="PTHR11644:SF2">
    <property type="entry name" value="CYTIDINE DEAMINASE"/>
    <property type="match status" value="1"/>
</dbReference>
<keyword evidence="3 6" id="KW-0378">Hydrolase</keyword>
<name>A0A644WUR2_9ZZZZ</name>
<dbReference type="SUPFAM" id="SSF53927">
    <property type="entry name" value="Cytidine deaminase-like"/>
    <property type="match status" value="1"/>
</dbReference>
<dbReference type="PROSITE" id="PS00903">
    <property type="entry name" value="CYT_DCMP_DEAMINASES_1"/>
    <property type="match status" value="1"/>
</dbReference>
<feature type="domain" description="CMP/dCMP-type deaminase" evidence="5">
    <location>
        <begin position="1"/>
        <end position="128"/>
    </location>
</feature>
<dbReference type="GO" id="GO:0042802">
    <property type="term" value="F:identical protein binding"/>
    <property type="evidence" value="ECO:0007669"/>
    <property type="project" value="UniProtKB-ARBA"/>
</dbReference>
<proteinExistence type="inferred from homology"/>
<accession>A0A644WUR2</accession>
<dbReference type="InterPro" id="IPR016193">
    <property type="entry name" value="Cytidine_deaminase-like"/>
</dbReference>
<evidence type="ECO:0000313" key="6">
    <source>
        <dbReference type="EMBL" id="MPM05804.1"/>
    </source>
</evidence>
<evidence type="ECO:0000256" key="4">
    <source>
        <dbReference type="ARBA" id="ARBA00022833"/>
    </source>
</evidence>
<dbReference type="AlphaFoldDB" id="A0A644WUR2"/>
<dbReference type="GO" id="GO:0055086">
    <property type="term" value="P:nucleobase-containing small molecule metabolic process"/>
    <property type="evidence" value="ECO:0007669"/>
    <property type="project" value="UniProtKB-ARBA"/>
</dbReference>
<dbReference type="Gene3D" id="3.40.140.10">
    <property type="entry name" value="Cytidine Deaminase, domain 2"/>
    <property type="match status" value="1"/>
</dbReference>
<reference evidence="6" key="1">
    <citation type="submission" date="2019-08" db="EMBL/GenBank/DDBJ databases">
        <authorList>
            <person name="Kucharzyk K."/>
            <person name="Murdoch R.W."/>
            <person name="Higgins S."/>
            <person name="Loffler F."/>
        </authorList>
    </citation>
    <scope>NUCLEOTIDE SEQUENCE</scope>
</reference>
<evidence type="ECO:0000256" key="1">
    <source>
        <dbReference type="ARBA" id="ARBA00006576"/>
    </source>
</evidence>
<organism evidence="6">
    <name type="scientific">bioreactor metagenome</name>
    <dbReference type="NCBI Taxonomy" id="1076179"/>
    <lineage>
        <taxon>unclassified sequences</taxon>
        <taxon>metagenomes</taxon>
        <taxon>ecological metagenomes</taxon>
    </lineage>
</organism>
<dbReference type="InterPro" id="IPR050202">
    <property type="entry name" value="Cyt/Deoxycyt_deaminase"/>
</dbReference>
<dbReference type="GO" id="GO:0004126">
    <property type="term" value="F:cytidine deaminase activity"/>
    <property type="evidence" value="ECO:0007669"/>
    <property type="project" value="UniProtKB-EC"/>
</dbReference>
<sequence length="128" mass="14066">MNTEWQKLYDLAMAVINPHEISKQMYVGSVAAAVLTKRGNIYTGICIDTSSSLGLCAERNAMSTMLANGENEVEKVVAVYKDGTVMAPCGACREFMMQLGENARNIEILLNNDGKSMSLSELMPEYPY</sequence>
<dbReference type="CDD" id="cd01283">
    <property type="entry name" value="cytidine_deaminase"/>
    <property type="match status" value="1"/>
</dbReference>
<comment type="similarity">
    <text evidence="1">Belongs to the cytidine and deoxycytidylate deaminase family.</text>
</comment>
<evidence type="ECO:0000259" key="5">
    <source>
        <dbReference type="PROSITE" id="PS51747"/>
    </source>
</evidence>
<dbReference type="InterPro" id="IPR002125">
    <property type="entry name" value="CMP_dCMP_dom"/>
</dbReference>
<dbReference type="InterPro" id="IPR016192">
    <property type="entry name" value="APOBEC/CMP_deaminase_Zn-bd"/>
</dbReference>